<dbReference type="Pfam" id="PF05656">
    <property type="entry name" value="DUF805"/>
    <property type="match status" value="1"/>
</dbReference>
<dbReference type="EMBL" id="JACRUN010000002">
    <property type="protein sequence ID" value="MBC5834288.1"/>
    <property type="molecule type" value="Genomic_DNA"/>
</dbReference>
<dbReference type="Proteomes" id="UP000605990">
    <property type="component" value="Unassembled WGS sequence"/>
</dbReference>
<keyword evidence="1" id="KW-0812">Transmembrane</keyword>
<feature type="transmembrane region" description="Helical" evidence="1">
    <location>
        <begin position="12"/>
        <end position="35"/>
    </location>
</feature>
<reference evidence="2 3" key="1">
    <citation type="submission" date="2020-08" db="EMBL/GenBank/DDBJ databases">
        <title>Description of novel Flavobacterium F-408 isolate.</title>
        <authorList>
            <person name="Saticioglu I.B."/>
            <person name="Duman M."/>
            <person name="Altun S."/>
        </authorList>
    </citation>
    <scope>NUCLEOTIDE SEQUENCE [LARGE SCALE GENOMIC DNA]</scope>
    <source>
        <strain evidence="2 3">F-408</strain>
    </source>
</reference>
<evidence type="ECO:0000313" key="3">
    <source>
        <dbReference type="Proteomes" id="UP000605990"/>
    </source>
</evidence>
<feature type="transmembrane region" description="Helical" evidence="1">
    <location>
        <begin position="41"/>
        <end position="57"/>
    </location>
</feature>
<evidence type="ECO:0000256" key="1">
    <source>
        <dbReference type="SAM" id="Phobius"/>
    </source>
</evidence>
<dbReference type="RefSeq" id="WP_166126490.1">
    <property type="nucleotide sequence ID" value="NZ_JAANOQ010000003.1"/>
</dbReference>
<dbReference type="PANTHER" id="PTHR34980">
    <property type="entry name" value="INNER MEMBRANE PROTEIN-RELATED-RELATED"/>
    <property type="match status" value="1"/>
</dbReference>
<accession>A0ABR7IX33</accession>
<gene>
    <name evidence="2" type="ORF">H8R27_05250</name>
</gene>
<keyword evidence="1" id="KW-0472">Membrane</keyword>
<dbReference type="PANTHER" id="PTHR34980:SF3">
    <property type="entry name" value="BLR8105 PROTEIN"/>
    <property type="match status" value="1"/>
</dbReference>
<keyword evidence="3" id="KW-1185">Reference proteome</keyword>
<organism evidence="2 3">
    <name type="scientific">Flavobacterium bernardetii</name>
    <dbReference type="NCBI Taxonomy" id="2813823"/>
    <lineage>
        <taxon>Bacteria</taxon>
        <taxon>Pseudomonadati</taxon>
        <taxon>Bacteroidota</taxon>
        <taxon>Flavobacteriia</taxon>
        <taxon>Flavobacteriales</taxon>
        <taxon>Flavobacteriaceae</taxon>
        <taxon>Flavobacterium</taxon>
    </lineage>
</organism>
<sequence length="115" mass="13310">MFKNAFSFNGRIRRLEFGISYLIYLIVYLPIIFAIEANPDMSYLLLLLLPLIWFLLAQGAKRCHDRDNSGWYQIIPFYSLWMLFADGFPGKNQYGLNPKGVGNNDDIQEIGVPQE</sequence>
<proteinExistence type="predicted"/>
<protein>
    <submittedName>
        <fullName evidence="2">DUF805 domain-containing protein</fullName>
    </submittedName>
</protein>
<comment type="caution">
    <text evidence="2">The sequence shown here is derived from an EMBL/GenBank/DDBJ whole genome shotgun (WGS) entry which is preliminary data.</text>
</comment>
<dbReference type="InterPro" id="IPR008523">
    <property type="entry name" value="DUF805"/>
</dbReference>
<keyword evidence="1" id="KW-1133">Transmembrane helix</keyword>
<name>A0ABR7IX33_9FLAO</name>
<evidence type="ECO:0000313" key="2">
    <source>
        <dbReference type="EMBL" id="MBC5834288.1"/>
    </source>
</evidence>